<dbReference type="Gene3D" id="3.40.640.10">
    <property type="entry name" value="Type I PLP-dependent aspartate aminotransferase-like (Major domain)"/>
    <property type="match status" value="1"/>
</dbReference>
<dbReference type="InterPro" id="IPR015424">
    <property type="entry name" value="PyrdxlP-dep_Trfase"/>
</dbReference>
<keyword evidence="8" id="KW-1185">Reference proteome</keyword>
<dbReference type="STRING" id="1121400.SAMN02746065_112118"/>
<comment type="cofactor">
    <cofactor evidence="1">
        <name>pyridoxal 5'-phosphate</name>
        <dbReference type="ChEBI" id="CHEBI:597326"/>
    </cofactor>
</comment>
<dbReference type="OrthoDB" id="9801834at2"/>
<dbReference type="SUPFAM" id="SSF53383">
    <property type="entry name" value="PLP-dependent transferases"/>
    <property type="match status" value="1"/>
</dbReference>
<dbReference type="AlphaFoldDB" id="A0A1W2CKE9"/>
<evidence type="ECO:0000256" key="2">
    <source>
        <dbReference type="ARBA" id="ARBA00008954"/>
    </source>
</evidence>
<dbReference type="PANTHER" id="PTHR11986:SF58">
    <property type="entry name" value="LEUCINE_METHIONINE RACEMASE"/>
    <property type="match status" value="1"/>
</dbReference>
<dbReference type="InterPro" id="IPR049704">
    <property type="entry name" value="Aminotrans_3_PPA_site"/>
</dbReference>
<dbReference type="GO" id="GO:0030170">
    <property type="term" value="F:pyridoxal phosphate binding"/>
    <property type="evidence" value="ECO:0007669"/>
    <property type="project" value="InterPro"/>
</dbReference>
<gene>
    <name evidence="7" type="ORF">SAMN02746065_112118</name>
</gene>
<dbReference type="InterPro" id="IPR004632">
    <property type="entry name" value="4NH2But_aminotransferase_bac"/>
</dbReference>
<evidence type="ECO:0000256" key="5">
    <source>
        <dbReference type="ARBA" id="ARBA00022898"/>
    </source>
</evidence>
<accession>A0A1W2CKE9</accession>
<dbReference type="InterPro" id="IPR050103">
    <property type="entry name" value="Class-III_PLP-dep_AT"/>
</dbReference>
<reference evidence="7 8" key="1">
    <citation type="submission" date="2017-04" db="EMBL/GenBank/DDBJ databases">
        <authorList>
            <person name="Afonso C.L."/>
            <person name="Miller P.J."/>
            <person name="Scott M.A."/>
            <person name="Spackman E."/>
            <person name="Goraichik I."/>
            <person name="Dimitrov K.M."/>
            <person name="Suarez D.L."/>
            <person name="Swayne D.E."/>
        </authorList>
    </citation>
    <scope>NUCLEOTIDE SEQUENCE [LARGE SCALE GENOMIC DNA]</scope>
    <source>
        <strain evidence="7 8">DSM 3385</strain>
    </source>
</reference>
<dbReference type="EMBL" id="FWXY01000012">
    <property type="protein sequence ID" value="SMC85705.1"/>
    <property type="molecule type" value="Genomic_DNA"/>
</dbReference>
<dbReference type="InterPro" id="IPR015421">
    <property type="entry name" value="PyrdxlP-dep_Trfase_major"/>
</dbReference>
<dbReference type="PIRSF" id="PIRSF000521">
    <property type="entry name" value="Transaminase_4ab_Lys_Orn"/>
    <property type="match status" value="1"/>
</dbReference>
<dbReference type="CDD" id="cd00610">
    <property type="entry name" value="OAT_like"/>
    <property type="match status" value="1"/>
</dbReference>
<protein>
    <submittedName>
        <fullName evidence="7">4-aminobutyrate aminotransferase / (S)-3-amino-2-methylpropionate transaminase</fullName>
    </submittedName>
</protein>
<dbReference type="PANTHER" id="PTHR11986">
    <property type="entry name" value="AMINOTRANSFERASE CLASS III"/>
    <property type="match status" value="1"/>
</dbReference>
<dbReference type="Gene3D" id="3.90.1150.10">
    <property type="entry name" value="Aspartate Aminotransferase, domain 1"/>
    <property type="match status" value="1"/>
</dbReference>
<evidence type="ECO:0000313" key="7">
    <source>
        <dbReference type="EMBL" id="SMC85705.1"/>
    </source>
</evidence>
<keyword evidence="4 7" id="KW-0808">Transferase</keyword>
<dbReference type="GO" id="GO:0042802">
    <property type="term" value="F:identical protein binding"/>
    <property type="evidence" value="ECO:0007669"/>
    <property type="project" value="TreeGrafter"/>
</dbReference>
<evidence type="ECO:0000256" key="1">
    <source>
        <dbReference type="ARBA" id="ARBA00001933"/>
    </source>
</evidence>
<organism evidence="7 8">
    <name type="scientific">Desulfocicer vacuolatum DSM 3385</name>
    <dbReference type="NCBI Taxonomy" id="1121400"/>
    <lineage>
        <taxon>Bacteria</taxon>
        <taxon>Pseudomonadati</taxon>
        <taxon>Thermodesulfobacteriota</taxon>
        <taxon>Desulfobacteria</taxon>
        <taxon>Desulfobacterales</taxon>
        <taxon>Desulfobacteraceae</taxon>
        <taxon>Desulfocicer</taxon>
    </lineage>
</organism>
<comment type="similarity">
    <text evidence="2 6">Belongs to the class-III pyridoxal-phosphate-dependent aminotransferase family.</text>
</comment>
<name>A0A1W2CKE9_9BACT</name>
<evidence type="ECO:0000256" key="6">
    <source>
        <dbReference type="RuleBase" id="RU003560"/>
    </source>
</evidence>
<dbReference type="InterPro" id="IPR005814">
    <property type="entry name" value="Aminotrans_3"/>
</dbReference>
<evidence type="ECO:0000256" key="3">
    <source>
        <dbReference type="ARBA" id="ARBA00022576"/>
    </source>
</evidence>
<dbReference type="PROSITE" id="PS00600">
    <property type="entry name" value="AA_TRANSFER_CLASS_3"/>
    <property type="match status" value="1"/>
</dbReference>
<dbReference type="Pfam" id="PF00202">
    <property type="entry name" value="Aminotran_3"/>
    <property type="match status" value="1"/>
</dbReference>
<dbReference type="GO" id="GO:0034386">
    <property type="term" value="F:4-aminobutyrate:2-oxoglutarate transaminase activity"/>
    <property type="evidence" value="ECO:0007669"/>
    <property type="project" value="InterPro"/>
</dbReference>
<evidence type="ECO:0000313" key="8">
    <source>
        <dbReference type="Proteomes" id="UP000192418"/>
    </source>
</evidence>
<dbReference type="InterPro" id="IPR015422">
    <property type="entry name" value="PyrdxlP-dep_Trfase_small"/>
</dbReference>
<keyword evidence="3 7" id="KW-0032">Aminotransferase</keyword>
<dbReference type="FunFam" id="3.40.640.10:FF:000013">
    <property type="entry name" value="4-aminobutyrate aminotransferase"/>
    <property type="match status" value="1"/>
</dbReference>
<dbReference type="Proteomes" id="UP000192418">
    <property type="component" value="Unassembled WGS sequence"/>
</dbReference>
<proteinExistence type="inferred from homology"/>
<evidence type="ECO:0000256" key="4">
    <source>
        <dbReference type="ARBA" id="ARBA00022679"/>
    </source>
</evidence>
<dbReference type="NCBIfam" id="TIGR00700">
    <property type="entry name" value="GABAtrnsam"/>
    <property type="match status" value="1"/>
</dbReference>
<dbReference type="RefSeq" id="WP_084069735.1">
    <property type="nucleotide sequence ID" value="NZ_FWXY01000012.1"/>
</dbReference>
<keyword evidence="5 6" id="KW-0663">Pyridoxal phosphate</keyword>
<dbReference type="GO" id="GO:0009448">
    <property type="term" value="P:gamma-aminobutyric acid metabolic process"/>
    <property type="evidence" value="ECO:0007669"/>
    <property type="project" value="InterPro"/>
</dbReference>
<sequence length="416" mass="44404">MNKLDSNATLQALRNESIADAHCSSTQAYIKSARGAIVTDVEGKEFIDFAGGIAVMNVGHSHPKVVKAIQEQAADFTHTCFMVHPYAPAVTLAHRLAKLTPGDFDKKVLFLNSGAEAVENAVKVARYYTKRPGIIVFDNAYHGRTLLTMSMTAKVQPYKKGFGPFAPEIYRAPFGDIDALKKLLITGVDPSEVAAVVAEPVQGEGGFIAPPDGFFKEVAALCKQHGILFVADEIQSGMGRTGKMFAMEHWGVEPDLVTVAKSLAAGMPLSAVVGKKEIMDSVHLAGLGGTYSANPLACAAALAVLDIFEEENMLEKSVILGQKLQSQFGIWKEQFDGVGEVRGVGAMAGITIVNADGSPAPEKAKALCAHCLELGLVILSCGIYGNVIRVLAPFVITEEQLGRAFEIMEEGLKKIL</sequence>